<evidence type="ECO:0000313" key="2">
    <source>
        <dbReference type="EMBL" id="BFP67593.1"/>
    </source>
</evidence>
<dbReference type="Gene3D" id="2.40.50.120">
    <property type="match status" value="1"/>
</dbReference>
<protein>
    <recommendedName>
        <fullName evidence="3">Tissue inhibitor of metalloproteinase</fullName>
    </recommendedName>
</protein>
<dbReference type="InterPro" id="IPR008993">
    <property type="entry name" value="TIMP-like_OB-fold"/>
</dbReference>
<organism evidence="2">
    <name type="scientific">Tenacibaculum sp. Pbs-1</name>
    <dbReference type="NCBI Taxonomy" id="3238748"/>
    <lineage>
        <taxon>Bacteria</taxon>
        <taxon>Pseudomonadati</taxon>
        <taxon>Bacteroidota</taxon>
        <taxon>Flavobacteriia</taxon>
        <taxon>Flavobacteriales</taxon>
        <taxon>Flavobacteriaceae</taxon>
        <taxon>Tenacibaculum</taxon>
    </lineage>
</organism>
<evidence type="ECO:0008006" key="3">
    <source>
        <dbReference type="Google" id="ProtNLM"/>
    </source>
</evidence>
<accession>A0AB33KTL8</accession>
<dbReference type="PROSITE" id="PS51257">
    <property type="entry name" value="PROKAR_LIPOPROTEIN"/>
    <property type="match status" value="1"/>
</dbReference>
<dbReference type="EMBL" id="AP035888">
    <property type="protein sequence ID" value="BFP67593.1"/>
    <property type="molecule type" value="Genomic_DNA"/>
</dbReference>
<keyword evidence="1" id="KW-0732">Signal</keyword>
<evidence type="ECO:0000256" key="1">
    <source>
        <dbReference type="SAM" id="SignalP"/>
    </source>
</evidence>
<reference evidence="2" key="1">
    <citation type="submission" date="2024-08" db="EMBL/GenBank/DDBJ databases">
        <title>Whole genome sequence of Tenacibaculum sp. strain pbs-1 associated with black-spot shell disease in Akoya pearl oysters.</title>
        <authorList>
            <person name="Sakatoku A."/>
            <person name="Suzuki T."/>
            <person name="Hatano K."/>
            <person name="Seki M."/>
            <person name="Tanaka D."/>
            <person name="Nakamura S."/>
            <person name="Suzuki N."/>
            <person name="Isshiki T."/>
        </authorList>
    </citation>
    <scope>NUCLEOTIDE SEQUENCE</scope>
    <source>
        <strain evidence="2">Pbs-1</strain>
    </source>
</reference>
<dbReference type="SUPFAM" id="SSF50242">
    <property type="entry name" value="TIMP-like"/>
    <property type="match status" value="1"/>
</dbReference>
<gene>
    <name evidence="2" type="ORF">Pbs1_09360</name>
</gene>
<sequence>MRKITLILLIFSSYTSFACSCSQLRLTNTLSGIEFVGIIKFTSLKKIEKFEGIYKAEYKVKEQFIGNENAELFIESQEGSSCGFLPELNSEYFIFAYQNELGFLATSFCLARNIPNKEILSILREITQKRIYQQTTRNIRQLTKEKLNSNLFEQNINGAFIYEAILDSNFKVKRIKPFNLNARKNFNEKIKQELNNKFEYKRMNEDLKMKEKNFKIFIILNWNKNYEGKLVVEPTKV</sequence>
<dbReference type="AlphaFoldDB" id="A0AB33KTL8"/>
<name>A0AB33KTL8_9FLAO</name>
<proteinExistence type="predicted"/>
<feature type="signal peptide" evidence="1">
    <location>
        <begin position="1"/>
        <end position="18"/>
    </location>
</feature>
<feature type="chain" id="PRO_5044230190" description="Tissue inhibitor of metalloproteinase" evidence="1">
    <location>
        <begin position="19"/>
        <end position="237"/>
    </location>
</feature>